<keyword evidence="1" id="KW-0812">Transmembrane</keyword>
<evidence type="ECO:0000313" key="3">
    <source>
        <dbReference type="Proteomes" id="UP000184418"/>
    </source>
</evidence>
<evidence type="ECO:0000313" key="2">
    <source>
        <dbReference type="EMBL" id="SHJ26006.1"/>
    </source>
</evidence>
<gene>
    <name evidence="2" type="ORF">SAMN02745146_2653</name>
</gene>
<reference evidence="2 3" key="1">
    <citation type="submission" date="2016-11" db="EMBL/GenBank/DDBJ databases">
        <authorList>
            <person name="Jaros S."/>
            <person name="Januszkiewicz K."/>
            <person name="Wedrychowicz H."/>
        </authorList>
    </citation>
    <scope>NUCLEOTIDE SEQUENCE [LARGE SCALE GENOMIC DNA]</scope>
    <source>
        <strain evidence="2 3">DSM 21074</strain>
    </source>
</reference>
<keyword evidence="1" id="KW-1133">Transmembrane helix</keyword>
<dbReference type="STRING" id="1121955.SAMN02745146_2653"/>
<keyword evidence="1" id="KW-0472">Membrane</keyword>
<feature type="transmembrane region" description="Helical" evidence="1">
    <location>
        <begin position="97"/>
        <end position="117"/>
    </location>
</feature>
<dbReference type="Proteomes" id="UP000184418">
    <property type="component" value="Unassembled WGS sequence"/>
</dbReference>
<accession>A0A1M6HUV0</accession>
<dbReference type="AlphaFoldDB" id="A0A1M6HUV0"/>
<keyword evidence="3" id="KW-1185">Reference proteome</keyword>
<protein>
    <recommendedName>
        <fullName evidence="4">Magnesium citrate secondary transporter</fullName>
    </recommendedName>
</protein>
<evidence type="ECO:0000256" key="1">
    <source>
        <dbReference type="SAM" id="Phobius"/>
    </source>
</evidence>
<feature type="transmembrane region" description="Helical" evidence="1">
    <location>
        <begin position="66"/>
        <end position="85"/>
    </location>
</feature>
<dbReference type="EMBL" id="FQYN01000005">
    <property type="protein sequence ID" value="SHJ26006.1"/>
    <property type="molecule type" value="Genomic_DNA"/>
</dbReference>
<proteinExistence type="predicted"/>
<organism evidence="2 3">
    <name type="scientific">Hymenobacter daecheongensis DSM 21074</name>
    <dbReference type="NCBI Taxonomy" id="1121955"/>
    <lineage>
        <taxon>Bacteria</taxon>
        <taxon>Pseudomonadati</taxon>
        <taxon>Bacteroidota</taxon>
        <taxon>Cytophagia</taxon>
        <taxon>Cytophagales</taxon>
        <taxon>Hymenobacteraceae</taxon>
        <taxon>Hymenobacter</taxon>
    </lineage>
</organism>
<name>A0A1M6HUV0_9BACT</name>
<sequence length="121" mass="13712">MLAREFRHPLFLILAALYGLSRWHRFAGLALLPAPVNSYLADVACLPLELTVALVLLRRSYFRRPAFVLPVSWIVSAWLLTFGWFELLLPHLRPSATADPLDGLAYAAGGLLFWRWLNRPG</sequence>
<evidence type="ECO:0008006" key="4">
    <source>
        <dbReference type="Google" id="ProtNLM"/>
    </source>
</evidence>